<dbReference type="PANTHER" id="PTHR21028:SF2">
    <property type="entry name" value="CYTH DOMAIN-CONTAINING PROTEIN"/>
    <property type="match status" value="1"/>
</dbReference>
<reference evidence="2 3" key="1">
    <citation type="journal article" date="2016" name="Nat. Commun.">
        <title>Thousands of microbial genomes shed light on interconnected biogeochemical processes in an aquifer system.</title>
        <authorList>
            <person name="Anantharaman K."/>
            <person name="Brown C.T."/>
            <person name="Hug L.A."/>
            <person name="Sharon I."/>
            <person name="Castelle C.J."/>
            <person name="Probst A.J."/>
            <person name="Thomas B.C."/>
            <person name="Singh A."/>
            <person name="Wilkins M.J."/>
            <person name="Karaoz U."/>
            <person name="Brodie E.L."/>
            <person name="Williams K.H."/>
            <person name="Hubbard S.S."/>
            <person name="Banfield J.F."/>
        </authorList>
    </citation>
    <scope>NUCLEOTIDE SEQUENCE [LARGE SCALE GENOMIC DNA]</scope>
</reference>
<dbReference type="PROSITE" id="PS51707">
    <property type="entry name" value="CYTH"/>
    <property type="match status" value="1"/>
</dbReference>
<evidence type="ECO:0000259" key="1">
    <source>
        <dbReference type="PROSITE" id="PS51707"/>
    </source>
</evidence>
<name>A0A1G2SG30_9BACT</name>
<protein>
    <recommendedName>
        <fullName evidence="1">CYTH domain-containing protein</fullName>
    </recommendedName>
</protein>
<dbReference type="EMBL" id="MHUW01000007">
    <property type="protein sequence ID" value="OHA84027.1"/>
    <property type="molecule type" value="Genomic_DNA"/>
</dbReference>
<proteinExistence type="predicted"/>
<dbReference type="SUPFAM" id="SSF55154">
    <property type="entry name" value="CYTH-like phosphatases"/>
    <property type="match status" value="1"/>
</dbReference>
<dbReference type="InterPro" id="IPR023577">
    <property type="entry name" value="CYTH_domain"/>
</dbReference>
<dbReference type="Pfam" id="PF01928">
    <property type="entry name" value="CYTH"/>
    <property type="match status" value="1"/>
</dbReference>
<gene>
    <name evidence="2" type="ORF">A2937_02435</name>
</gene>
<sequence length="185" mass="21556">MQNEIEVRFLEINKDELLEKLKVLGADDHGEVMLEEVIIYDPELTWLKEKRFIRLRKSGENITCTYKEHRAQAVDGAHEIEFNVTDLDKACDLFEKIGLPPFRRQQKKRHTLTLGDTTIDIDTWPNIPTYVELEGPSEETLRTVAKNLGFDWGKEAVFDDAKMVIEGRYGIPVGTLRWFTFDRIE</sequence>
<comment type="caution">
    <text evidence="2">The sequence shown here is derived from an EMBL/GenBank/DDBJ whole genome shotgun (WGS) entry which is preliminary data.</text>
</comment>
<dbReference type="InterPro" id="IPR033469">
    <property type="entry name" value="CYTH-like_dom_sf"/>
</dbReference>
<accession>A0A1G2SG30</accession>
<dbReference type="AlphaFoldDB" id="A0A1G2SG30"/>
<dbReference type="CDD" id="cd07890">
    <property type="entry name" value="CYTH-like_AC_IV-like"/>
    <property type="match status" value="1"/>
</dbReference>
<evidence type="ECO:0000313" key="2">
    <source>
        <dbReference type="EMBL" id="OHA84027.1"/>
    </source>
</evidence>
<dbReference type="PANTHER" id="PTHR21028">
    <property type="entry name" value="SI:CH211-156B7.4"/>
    <property type="match status" value="1"/>
</dbReference>
<organism evidence="2 3">
    <name type="scientific">Candidatus Yonathbacteria bacterium RIFCSPLOWO2_01_FULL_47_33b</name>
    <dbReference type="NCBI Taxonomy" id="1802727"/>
    <lineage>
        <taxon>Bacteria</taxon>
        <taxon>Candidatus Yonathiibacteriota</taxon>
    </lineage>
</organism>
<dbReference type="Gene3D" id="2.40.320.10">
    <property type="entry name" value="Hypothetical Protein Pfu-838710-001"/>
    <property type="match status" value="1"/>
</dbReference>
<dbReference type="InterPro" id="IPR008173">
    <property type="entry name" value="Adenylyl_cyclase_CyaB"/>
</dbReference>
<evidence type="ECO:0000313" key="3">
    <source>
        <dbReference type="Proteomes" id="UP000177987"/>
    </source>
</evidence>
<feature type="domain" description="CYTH" evidence="1">
    <location>
        <begin position="2"/>
        <end position="170"/>
    </location>
</feature>
<dbReference type="Proteomes" id="UP000177987">
    <property type="component" value="Unassembled WGS sequence"/>
</dbReference>
<dbReference type="STRING" id="1802727.A2937_02435"/>